<feature type="region of interest" description="Disordered" evidence="1">
    <location>
        <begin position="590"/>
        <end position="615"/>
    </location>
</feature>
<evidence type="ECO:0000313" key="2">
    <source>
        <dbReference type="EMBL" id="MYL16157.1"/>
    </source>
</evidence>
<sequence length="643" mass="71244">MSGRDVLETDDYGWVFPDLNPRGAGQGGDLTQFAIKGDLETFVREVLQNSNDAAYEESDEPVEVVFKLQDLVGNDLGDFQDAFRWDEWKAQVDAAADRDNQIARRIKRYADDVEESGSLRTLVVEDRHTEGLVGADGDGPDVGTTNFSALVRDSLESNKSTESAGGKFGLGKAVLRIFSGVSTVFFNSVLSEPIPRADYPRLIGRSRLPQHYRGETRHNGQGFYGDTRAGDGEHVPPVSIWGEHASTLADALSIERCDHSTPGTSIMVVGFRDPERETQPDVQTLAEEIRDEAVKWFWPAIWRDQLRVAVETPEETFDADPESVAEIEPFLNCLERDEPVEELEDEGDVKADDVPISIPDRVGEVDDPSMPDDGQVELATRLSHRDSLNRTNHVALIRGSGMVVRYWDRSKLVHGNRNFHSVALGGRARSWTGDDGTSEDDDKVEQFLKDAEPPTHDDWMQTDATREDYKQGTKRAIDDLKVEIQESISDWIGPNLERGTKGPELLGNRFPISNDGSQEPSGGQSNVTGNVHITRVPEEGHWKFEADVKAANTDDVITELQLSLPRMGEDKQQNDYLTIESVRELPSGWMTNSTGNGVEVSGSDGKREVRVSGVSATDDANVETRFNVEATVERVGEETEADD</sequence>
<evidence type="ECO:0000256" key="1">
    <source>
        <dbReference type="SAM" id="MobiDB-lite"/>
    </source>
</evidence>
<proteinExistence type="predicted"/>
<evidence type="ECO:0000313" key="3">
    <source>
        <dbReference type="Proteomes" id="UP000460194"/>
    </source>
</evidence>
<dbReference type="AlphaFoldDB" id="A0A6B1IAF1"/>
<dbReference type="RefSeq" id="WP_159368813.1">
    <property type="nucleotide sequence ID" value="NZ_WMEO01000006.1"/>
</dbReference>
<gene>
    <name evidence="2" type="ORF">GLW36_05770</name>
</gene>
<dbReference type="Proteomes" id="UP000460194">
    <property type="component" value="Unassembled WGS sequence"/>
</dbReference>
<name>A0A6B1IAF1_9EURY</name>
<organism evidence="2 3">
    <name type="scientific">Halorubrum distributum</name>
    <dbReference type="NCBI Taxonomy" id="29283"/>
    <lineage>
        <taxon>Archaea</taxon>
        <taxon>Methanobacteriati</taxon>
        <taxon>Methanobacteriota</taxon>
        <taxon>Stenosarchaea group</taxon>
        <taxon>Halobacteria</taxon>
        <taxon>Halobacteriales</taxon>
        <taxon>Haloferacaceae</taxon>
        <taxon>Halorubrum</taxon>
        <taxon>Halorubrum distributum group</taxon>
    </lineage>
</organism>
<comment type="caution">
    <text evidence="2">The sequence shown here is derived from an EMBL/GenBank/DDBJ whole genome shotgun (WGS) entry which is preliminary data.</text>
</comment>
<dbReference type="EMBL" id="WMEO01000006">
    <property type="protein sequence ID" value="MYL16157.1"/>
    <property type="molecule type" value="Genomic_DNA"/>
</dbReference>
<reference evidence="2 3" key="1">
    <citation type="submission" date="2019-11" db="EMBL/GenBank/DDBJ databases">
        <title>Genome sequences of 17 halophilic strains isolated from different environments.</title>
        <authorList>
            <person name="Furrow R.E."/>
        </authorList>
    </citation>
    <scope>NUCLEOTIDE SEQUENCE [LARGE SCALE GENOMIC DNA]</scope>
    <source>
        <strain evidence="2 3">22517_05_Cabo</strain>
    </source>
</reference>
<accession>A0A6B1IAF1</accession>
<protein>
    <submittedName>
        <fullName evidence="2">Uncharacterized protein</fullName>
    </submittedName>
</protein>